<proteinExistence type="predicted"/>
<dbReference type="Proteomes" id="UP001519460">
    <property type="component" value="Unassembled WGS sequence"/>
</dbReference>
<feature type="non-terminal residue" evidence="1">
    <location>
        <position position="1"/>
    </location>
</feature>
<keyword evidence="2" id="KW-1185">Reference proteome</keyword>
<feature type="non-terminal residue" evidence="1">
    <location>
        <position position="121"/>
    </location>
</feature>
<gene>
    <name evidence="1" type="ORF">BaRGS_00026404</name>
</gene>
<organism evidence="1 2">
    <name type="scientific">Batillaria attramentaria</name>
    <dbReference type="NCBI Taxonomy" id="370345"/>
    <lineage>
        <taxon>Eukaryota</taxon>
        <taxon>Metazoa</taxon>
        <taxon>Spiralia</taxon>
        <taxon>Lophotrochozoa</taxon>
        <taxon>Mollusca</taxon>
        <taxon>Gastropoda</taxon>
        <taxon>Caenogastropoda</taxon>
        <taxon>Sorbeoconcha</taxon>
        <taxon>Cerithioidea</taxon>
        <taxon>Batillariidae</taxon>
        <taxon>Batillaria</taxon>
    </lineage>
</organism>
<reference evidence="1 2" key="1">
    <citation type="journal article" date="2023" name="Sci. Data">
        <title>Genome assembly of the Korean intertidal mud-creeper Batillaria attramentaria.</title>
        <authorList>
            <person name="Patra A.K."/>
            <person name="Ho P.T."/>
            <person name="Jun S."/>
            <person name="Lee S.J."/>
            <person name="Kim Y."/>
            <person name="Won Y.J."/>
        </authorList>
    </citation>
    <scope>NUCLEOTIDE SEQUENCE [LARGE SCALE GENOMIC DNA]</scope>
    <source>
        <strain evidence="1">Wonlab-2016</strain>
    </source>
</reference>
<dbReference type="AlphaFoldDB" id="A0ABD0K6D6"/>
<accession>A0ABD0K6D6</accession>
<evidence type="ECO:0000313" key="1">
    <source>
        <dbReference type="EMBL" id="KAK7482385.1"/>
    </source>
</evidence>
<evidence type="ECO:0000313" key="2">
    <source>
        <dbReference type="Proteomes" id="UP001519460"/>
    </source>
</evidence>
<protein>
    <submittedName>
        <fullName evidence="1">Uncharacterized protein</fullName>
    </submittedName>
</protein>
<name>A0ABD0K6D6_9CAEN</name>
<comment type="caution">
    <text evidence="1">The sequence shown here is derived from an EMBL/GenBank/DDBJ whole genome shotgun (WGS) entry which is preliminary data.</text>
</comment>
<sequence length="121" mass="12873">SPTQTSLPASGHKLPRLPSLVARPLSRGSRFPPCPATLRGRSLSHLDCPACACGRGGDTCKVPRDPFSSPCAERHKPTYCGLAQVHAECRPRSVGLSLSGQDACGYWDTPVASFSSFSFDK</sequence>
<dbReference type="EMBL" id="JACVVK020000246">
    <property type="protein sequence ID" value="KAK7482385.1"/>
    <property type="molecule type" value="Genomic_DNA"/>
</dbReference>